<dbReference type="Proteomes" id="UP000823775">
    <property type="component" value="Unassembled WGS sequence"/>
</dbReference>
<sequence>GHRPGALGFVLHCQPDDSLYQPDASCPWPGAMGGMQCALATTLICGYRGSGALGTSLVLEAFPTGVQ</sequence>
<evidence type="ECO:0000313" key="1">
    <source>
        <dbReference type="EMBL" id="MCD7456345.1"/>
    </source>
</evidence>
<comment type="caution">
    <text evidence="1">The sequence shown here is derived from an EMBL/GenBank/DDBJ whole genome shotgun (WGS) entry which is preliminary data.</text>
</comment>
<name>A0ABS8SC01_DATST</name>
<organism evidence="1 2">
    <name type="scientific">Datura stramonium</name>
    <name type="common">Jimsonweed</name>
    <name type="synonym">Common thornapple</name>
    <dbReference type="NCBI Taxonomy" id="4076"/>
    <lineage>
        <taxon>Eukaryota</taxon>
        <taxon>Viridiplantae</taxon>
        <taxon>Streptophyta</taxon>
        <taxon>Embryophyta</taxon>
        <taxon>Tracheophyta</taxon>
        <taxon>Spermatophyta</taxon>
        <taxon>Magnoliopsida</taxon>
        <taxon>eudicotyledons</taxon>
        <taxon>Gunneridae</taxon>
        <taxon>Pentapetalae</taxon>
        <taxon>asterids</taxon>
        <taxon>lamiids</taxon>
        <taxon>Solanales</taxon>
        <taxon>Solanaceae</taxon>
        <taxon>Solanoideae</taxon>
        <taxon>Datureae</taxon>
        <taxon>Datura</taxon>
    </lineage>
</organism>
<feature type="non-terminal residue" evidence="1">
    <location>
        <position position="1"/>
    </location>
</feature>
<gene>
    <name evidence="1" type="ORF">HAX54_031387</name>
</gene>
<proteinExistence type="predicted"/>
<reference evidence="1 2" key="1">
    <citation type="journal article" date="2021" name="BMC Genomics">
        <title>Datura genome reveals duplications of psychoactive alkaloid biosynthetic genes and high mutation rate following tissue culture.</title>
        <authorList>
            <person name="Rajewski A."/>
            <person name="Carter-House D."/>
            <person name="Stajich J."/>
            <person name="Litt A."/>
        </authorList>
    </citation>
    <scope>NUCLEOTIDE SEQUENCE [LARGE SCALE GENOMIC DNA]</scope>
    <source>
        <strain evidence="1">AR-01</strain>
    </source>
</reference>
<dbReference type="EMBL" id="JACEIK010000398">
    <property type="protein sequence ID" value="MCD7456345.1"/>
    <property type="molecule type" value="Genomic_DNA"/>
</dbReference>
<protein>
    <submittedName>
        <fullName evidence="1">Uncharacterized protein</fullName>
    </submittedName>
</protein>
<keyword evidence="2" id="KW-1185">Reference proteome</keyword>
<accession>A0ABS8SC01</accession>
<evidence type="ECO:0000313" key="2">
    <source>
        <dbReference type="Proteomes" id="UP000823775"/>
    </source>
</evidence>
<feature type="non-terminal residue" evidence="1">
    <location>
        <position position="67"/>
    </location>
</feature>